<evidence type="ECO:0000313" key="2">
    <source>
        <dbReference type="Proteomes" id="UP000178565"/>
    </source>
</evidence>
<dbReference type="EMBL" id="MFDM01000002">
    <property type="protein sequence ID" value="OGE44445.1"/>
    <property type="molecule type" value="Genomic_DNA"/>
</dbReference>
<dbReference type="Proteomes" id="UP000178565">
    <property type="component" value="Unassembled WGS sequence"/>
</dbReference>
<evidence type="ECO:0000313" key="1">
    <source>
        <dbReference type="EMBL" id="OGE44445.1"/>
    </source>
</evidence>
<organism evidence="1 2">
    <name type="scientific">Candidatus Daviesbacteria bacterium RIFCSPLOWO2_01_FULL_39_12</name>
    <dbReference type="NCBI Taxonomy" id="1797785"/>
    <lineage>
        <taxon>Bacteria</taxon>
        <taxon>Candidatus Daviesiibacteriota</taxon>
    </lineage>
</organism>
<name>A0A1F5KUE1_9BACT</name>
<sequence>MTKTPLYDLLGLPISPEALWEAGESTAKTIGEAVKETVNTITGVGLDMDASLTGFQEGKAKSPELLQQEEKAANKRIVYASLEEARRNTQGFAHERALEEEIRLEVLVMTPEEKMKALHLSTSLAEKHVKDAYHIQALRRKKKEQLTATLEQTQIASEAEVQPKSFAMGEGELLKGGENPNHFTRAAG</sequence>
<protein>
    <submittedName>
        <fullName evidence="1">Uncharacterized protein</fullName>
    </submittedName>
</protein>
<gene>
    <name evidence="1" type="ORF">A3B45_02135</name>
</gene>
<accession>A0A1F5KUE1</accession>
<comment type="caution">
    <text evidence="1">The sequence shown here is derived from an EMBL/GenBank/DDBJ whole genome shotgun (WGS) entry which is preliminary data.</text>
</comment>
<reference evidence="1 2" key="1">
    <citation type="journal article" date="2016" name="Nat. Commun.">
        <title>Thousands of microbial genomes shed light on interconnected biogeochemical processes in an aquifer system.</title>
        <authorList>
            <person name="Anantharaman K."/>
            <person name="Brown C.T."/>
            <person name="Hug L.A."/>
            <person name="Sharon I."/>
            <person name="Castelle C.J."/>
            <person name="Probst A.J."/>
            <person name="Thomas B.C."/>
            <person name="Singh A."/>
            <person name="Wilkins M.J."/>
            <person name="Karaoz U."/>
            <person name="Brodie E.L."/>
            <person name="Williams K.H."/>
            <person name="Hubbard S.S."/>
            <person name="Banfield J.F."/>
        </authorList>
    </citation>
    <scope>NUCLEOTIDE SEQUENCE [LARGE SCALE GENOMIC DNA]</scope>
</reference>
<proteinExistence type="predicted"/>
<dbReference type="AlphaFoldDB" id="A0A1F5KUE1"/>